<name>A0AAF0I8Q3_9ENTE</name>
<accession>A0AAF0I8Q3</accession>
<dbReference type="Proteomes" id="UP001179647">
    <property type="component" value="Chromosome"/>
</dbReference>
<keyword evidence="4" id="KW-0732">Signal</keyword>
<dbReference type="RefSeq" id="WP_275470020.1">
    <property type="nucleotide sequence ID" value="NZ_CP110232.1"/>
</dbReference>
<dbReference type="InterPro" id="IPR051313">
    <property type="entry name" value="Bact_iron-sidero_bind"/>
</dbReference>
<gene>
    <name evidence="6" type="ORF">OL234_04815</name>
</gene>
<sequence>MVGKKLALAVGTLILSLGLIGCRNTENTKNGASDQPKKVEQVKVIKTEMGEVTVPEKPARVLVNWYVGDVTTLGVKPVAYSGWAQETMPFYEEIKDIPVIKKWEKEEIMSYKPDVIITYSPEDFEKYSKIAPVVVVSEGTDSPLERLKFLGHVLGREKEAETAITTFETKLASAKKQFSTDVFKDKTFSISQDWPGPSSSVFYETASRGGTLLYDYIGLKKPEKLIELVTKTGETRGALSYEVAADYFGDYAIWFTPEEKESEFEKTAIWKNIPAVKNERVITISSNYTGLFYYSDVASLTAQIDFALKNIVPVVS</sequence>
<dbReference type="KEGG" id="vie:OL234_04815"/>
<protein>
    <submittedName>
        <fullName evidence="6">ABC transporter substrate-binding protein</fullName>
    </submittedName>
</protein>
<evidence type="ECO:0000256" key="3">
    <source>
        <dbReference type="ARBA" id="ARBA00022448"/>
    </source>
</evidence>
<dbReference type="AlphaFoldDB" id="A0AAF0I8Q3"/>
<organism evidence="6 7">
    <name type="scientific">Vagococcus intermedius</name>
    <dbReference type="NCBI Taxonomy" id="2991418"/>
    <lineage>
        <taxon>Bacteria</taxon>
        <taxon>Bacillati</taxon>
        <taxon>Bacillota</taxon>
        <taxon>Bacilli</taxon>
        <taxon>Lactobacillales</taxon>
        <taxon>Enterococcaceae</taxon>
        <taxon>Vagococcus</taxon>
    </lineage>
</organism>
<evidence type="ECO:0000313" key="7">
    <source>
        <dbReference type="Proteomes" id="UP001179647"/>
    </source>
</evidence>
<evidence type="ECO:0000256" key="2">
    <source>
        <dbReference type="ARBA" id="ARBA00008814"/>
    </source>
</evidence>
<reference evidence="6" key="1">
    <citation type="submission" date="2022-10" db="EMBL/GenBank/DDBJ databases">
        <title>Vagococcus sp. isolated from poultry meat.</title>
        <authorList>
            <person name="Johansson P."/>
            <person name="Bjorkroth J."/>
        </authorList>
    </citation>
    <scope>NUCLEOTIDE SEQUENCE</scope>
    <source>
        <strain evidence="6">STAA11</strain>
    </source>
</reference>
<dbReference type="PROSITE" id="PS50983">
    <property type="entry name" value="FE_B12_PBP"/>
    <property type="match status" value="1"/>
</dbReference>
<dbReference type="PROSITE" id="PS51257">
    <property type="entry name" value="PROKAR_LIPOPROTEIN"/>
    <property type="match status" value="1"/>
</dbReference>
<dbReference type="EMBL" id="CP110232">
    <property type="protein sequence ID" value="WEG74221.1"/>
    <property type="molecule type" value="Genomic_DNA"/>
</dbReference>
<evidence type="ECO:0000256" key="1">
    <source>
        <dbReference type="ARBA" id="ARBA00004196"/>
    </source>
</evidence>
<dbReference type="Pfam" id="PF01497">
    <property type="entry name" value="Peripla_BP_2"/>
    <property type="match status" value="1"/>
</dbReference>
<dbReference type="PANTHER" id="PTHR30532:SF29">
    <property type="entry name" value="FE(3+) DICITRATE-BINDING PERIPLASMIC PROTEIN"/>
    <property type="match status" value="1"/>
</dbReference>
<feature type="domain" description="Fe/B12 periplasmic-binding" evidence="5">
    <location>
        <begin position="58"/>
        <end position="316"/>
    </location>
</feature>
<dbReference type="Gene3D" id="3.40.50.1980">
    <property type="entry name" value="Nitrogenase molybdenum iron protein domain"/>
    <property type="match status" value="2"/>
</dbReference>
<comment type="subcellular location">
    <subcellularLocation>
        <location evidence="1">Cell envelope</location>
    </subcellularLocation>
</comment>
<keyword evidence="7" id="KW-1185">Reference proteome</keyword>
<evidence type="ECO:0000313" key="6">
    <source>
        <dbReference type="EMBL" id="WEG74221.1"/>
    </source>
</evidence>
<keyword evidence="3" id="KW-0813">Transport</keyword>
<dbReference type="SUPFAM" id="SSF53807">
    <property type="entry name" value="Helical backbone' metal receptor"/>
    <property type="match status" value="1"/>
</dbReference>
<dbReference type="GO" id="GO:1901678">
    <property type="term" value="P:iron coordination entity transport"/>
    <property type="evidence" value="ECO:0007669"/>
    <property type="project" value="UniProtKB-ARBA"/>
</dbReference>
<evidence type="ECO:0000259" key="5">
    <source>
        <dbReference type="PROSITE" id="PS50983"/>
    </source>
</evidence>
<proteinExistence type="inferred from homology"/>
<dbReference type="PANTHER" id="PTHR30532">
    <property type="entry name" value="IRON III DICITRATE-BINDING PERIPLASMIC PROTEIN"/>
    <property type="match status" value="1"/>
</dbReference>
<evidence type="ECO:0000256" key="4">
    <source>
        <dbReference type="ARBA" id="ARBA00022729"/>
    </source>
</evidence>
<dbReference type="InterPro" id="IPR002491">
    <property type="entry name" value="ABC_transptr_periplasmic_BD"/>
</dbReference>
<comment type="similarity">
    <text evidence="2">Belongs to the bacterial solute-binding protein 8 family.</text>
</comment>
<dbReference type="GO" id="GO:0030288">
    <property type="term" value="C:outer membrane-bounded periplasmic space"/>
    <property type="evidence" value="ECO:0007669"/>
    <property type="project" value="TreeGrafter"/>
</dbReference>